<dbReference type="Proteomes" id="UP000295763">
    <property type="component" value="Unassembled WGS sequence"/>
</dbReference>
<evidence type="ECO:0000259" key="13">
    <source>
        <dbReference type="PROSITE" id="PS50928"/>
    </source>
</evidence>
<dbReference type="NCBIfam" id="NF006939">
    <property type="entry name" value="PRK09421.1"/>
    <property type="match status" value="1"/>
</dbReference>
<dbReference type="EMBL" id="SLYB01000010">
    <property type="protein sequence ID" value="TCP95220.1"/>
    <property type="molecule type" value="Genomic_DNA"/>
</dbReference>
<keyword evidence="8 11" id="KW-0812">Transmembrane</keyword>
<dbReference type="GO" id="GO:0005886">
    <property type="term" value="C:plasma membrane"/>
    <property type="evidence" value="ECO:0007669"/>
    <property type="project" value="UniProtKB-SubCell"/>
</dbReference>
<dbReference type="InterPro" id="IPR000515">
    <property type="entry name" value="MetI-like"/>
</dbReference>
<evidence type="ECO:0000256" key="1">
    <source>
        <dbReference type="ARBA" id="ARBA00002949"/>
    </source>
</evidence>
<feature type="transmembrane region" description="Helical" evidence="11">
    <location>
        <begin position="143"/>
        <end position="165"/>
    </location>
</feature>
<keyword evidence="4 11" id="KW-0813">Transport</keyword>
<accession>A0A4R2SZN0</accession>
<keyword evidence="10 11" id="KW-0472">Membrane</keyword>
<evidence type="ECO:0000256" key="11">
    <source>
        <dbReference type="RuleBase" id="RU363032"/>
    </source>
</evidence>
<evidence type="ECO:0000256" key="3">
    <source>
        <dbReference type="ARBA" id="ARBA00007069"/>
    </source>
</evidence>
<dbReference type="SUPFAM" id="SSF161098">
    <property type="entry name" value="MetI-like"/>
    <property type="match status" value="1"/>
</dbReference>
<evidence type="ECO:0000256" key="9">
    <source>
        <dbReference type="ARBA" id="ARBA00022989"/>
    </source>
</evidence>
<dbReference type="Pfam" id="PF00528">
    <property type="entry name" value="BPD_transp_1"/>
    <property type="match status" value="1"/>
</dbReference>
<gene>
    <name evidence="14" type="ORF">EDC44_11051</name>
</gene>
<dbReference type="AlphaFoldDB" id="A0A4R2SZN0"/>
<feature type="transmembrane region" description="Helical" evidence="11">
    <location>
        <begin position="97"/>
        <end position="122"/>
    </location>
</feature>
<dbReference type="PROSITE" id="PS50928">
    <property type="entry name" value="ABC_TM1"/>
    <property type="match status" value="1"/>
</dbReference>
<evidence type="ECO:0000313" key="14">
    <source>
        <dbReference type="EMBL" id="TCP95220.1"/>
    </source>
</evidence>
<dbReference type="CDD" id="cd06261">
    <property type="entry name" value="TM_PBP2"/>
    <property type="match status" value="1"/>
</dbReference>
<comment type="similarity">
    <text evidence="3 12">Belongs to the binding-protein-dependent transport system permease family. CysTW subfamily.</text>
</comment>
<dbReference type="NCBIfam" id="TIGR02141">
    <property type="entry name" value="modB_ABC"/>
    <property type="match status" value="1"/>
</dbReference>
<keyword evidence="9 11" id="KW-1133">Transmembrane helix</keyword>
<evidence type="ECO:0000256" key="10">
    <source>
        <dbReference type="ARBA" id="ARBA00023136"/>
    </source>
</evidence>
<dbReference type="RefSeq" id="WP_131976516.1">
    <property type="nucleotide sequence ID" value="NZ_SLYB01000010.1"/>
</dbReference>
<name>A0A4R2SZN0_9PAST</name>
<dbReference type="GO" id="GO:0015098">
    <property type="term" value="F:molybdate ion transmembrane transporter activity"/>
    <property type="evidence" value="ECO:0007669"/>
    <property type="project" value="UniProtKB-UniRule"/>
</dbReference>
<dbReference type="OrthoDB" id="9795403at2"/>
<evidence type="ECO:0000256" key="6">
    <source>
        <dbReference type="ARBA" id="ARBA00022505"/>
    </source>
</evidence>
<evidence type="ECO:0000256" key="4">
    <source>
        <dbReference type="ARBA" id="ARBA00022448"/>
    </source>
</evidence>
<proteinExistence type="inferred from homology"/>
<feature type="transmembrane region" description="Helical" evidence="11">
    <location>
        <begin position="56"/>
        <end position="77"/>
    </location>
</feature>
<evidence type="ECO:0000256" key="5">
    <source>
        <dbReference type="ARBA" id="ARBA00022475"/>
    </source>
</evidence>
<reference evidence="14 15" key="1">
    <citation type="submission" date="2019-03" db="EMBL/GenBank/DDBJ databases">
        <title>Genomic Encyclopedia of Type Strains, Phase IV (KMG-IV): sequencing the most valuable type-strain genomes for metagenomic binning, comparative biology and taxonomic classification.</title>
        <authorList>
            <person name="Goeker M."/>
        </authorList>
    </citation>
    <scope>NUCLEOTIDE SEQUENCE [LARGE SCALE GENOMIC DNA]</scope>
    <source>
        <strain evidence="14 15">DSM 28404</strain>
    </source>
</reference>
<feature type="transmembrane region" description="Helical" evidence="11">
    <location>
        <begin position="205"/>
        <end position="227"/>
    </location>
</feature>
<sequence length="239" mass="25955">MQSILDFFSLSELERSAIHLSLSVALSAMLYSLPVAIVLAWLLARKNFWGKTALNGILHLPLVLPPVVVGYLLLVTMGRNGLIGKYLYEWFGVSFAFSWKGAVLAAAIVSLPLVVRTIRLSLESIDRKLEQAARTLGASPIRVFFTITLPLTLPGVLAGTVLGFARALGEFGATITFVSNIAGETQTIPLAMYSFIQTPGAEFEAARLCVFAVLLALLSLLLSEWLAKFMQKRLGNNNA</sequence>
<keyword evidence="5" id="KW-1003">Cell membrane</keyword>
<dbReference type="Gene3D" id="1.10.3720.10">
    <property type="entry name" value="MetI-like"/>
    <property type="match status" value="1"/>
</dbReference>
<feature type="domain" description="ABC transmembrane type-1" evidence="13">
    <location>
        <begin position="18"/>
        <end position="226"/>
    </location>
</feature>
<comment type="caution">
    <text evidence="14">The sequence shown here is derived from an EMBL/GenBank/DDBJ whole genome shotgun (WGS) entry which is preliminary data.</text>
</comment>
<keyword evidence="6 12" id="KW-0500">Molybdenum</keyword>
<organism evidence="14 15">
    <name type="scientific">Cricetibacter osteomyelitidis</name>
    <dbReference type="NCBI Taxonomy" id="1521931"/>
    <lineage>
        <taxon>Bacteria</taxon>
        <taxon>Pseudomonadati</taxon>
        <taxon>Pseudomonadota</taxon>
        <taxon>Gammaproteobacteria</taxon>
        <taxon>Pasteurellales</taxon>
        <taxon>Pasteurellaceae</taxon>
        <taxon>Cricetibacter</taxon>
    </lineage>
</organism>
<dbReference type="InterPro" id="IPR035906">
    <property type="entry name" value="MetI-like_sf"/>
</dbReference>
<dbReference type="InterPro" id="IPR011867">
    <property type="entry name" value="ModB_ABC"/>
</dbReference>
<dbReference type="PANTHER" id="PTHR30183:SF3">
    <property type="entry name" value="MOLYBDENUM TRANSPORT SYSTEM PERMEASE PROTEIN MODB"/>
    <property type="match status" value="1"/>
</dbReference>
<evidence type="ECO:0000313" key="15">
    <source>
        <dbReference type="Proteomes" id="UP000295763"/>
    </source>
</evidence>
<dbReference type="PANTHER" id="PTHR30183">
    <property type="entry name" value="MOLYBDENUM TRANSPORT SYSTEM PERMEASE PROTEIN MODB"/>
    <property type="match status" value="1"/>
</dbReference>
<dbReference type="FunFam" id="1.10.3720.10:FF:000018">
    <property type="entry name" value="Molybdenum transport system permease"/>
    <property type="match status" value="1"/>
</dbReference>
<protein>
    <recommendedName>
        <fullName evidence="12">Molybdenum transport system permease</fullName>
    </recommendedName>
</protein>
<feature type="transmembrane region" description="Helical" evidence="11">
    <location>
        <begin position="20"/>
        <end position="44"/>
    </location>
</feature>
<comment type="subcellular location">
    <subcellularLocation>
        <location evidence="2 12">Cell inner membrane</location>
        <topology evidence="2 12">Multi-pass membrane protein</topology>
    </subcellularLocation>
    <subcellularLocation>
        <location evidence="11">Cell membrane</location>
        <topology evidence="11">Multi-pass membrane protein</topology>
    </subcellularLocation>
</comment>
<keyword evidence="15" id="KW-1185">Reference proteome</keyword>
<evidence type="ECO:0000256" key="12">
    <source>
        <dbReference type="RuleBase" id="RU365097"/>
    </source>
</evidence>
<comment type="function">
    <text evidence="1 12">Part of the binding-protein-dependent transport system for molybdenum; probably responsible for the translocation of the substrate across the membrane.</text>
</comment>
<evidence type="ECO:0000256" key="2">
    <source>
        <dbReference type="ARBA" id="ARBA00004429"/>
    </source>
</evidence>
<evidence type="ECO:0000256" key="7">
    <source>
        <dbReference type="ARBA" id="ARBA00022519"/>
    </source>
</evidence>
<evidence type="ECO:0000256" key="8">
    <source>
        <dbReference type="ARBA" id="ARBA00022692"/>
    </source>
</evidence>
<keyword evidence="7 12" id="KW-0997">Cell inner membrane</keyword>